<keyword evidence="3" id="KW-1185">Reference proteome</keyword>
<dbReference type="InterPro" id="IPR036390">
    <property type="entry name" value="WH_DNA-bd_sf"/>
</dbReference>
<accession>A0A7W9BCA5</accession>
<keyword evidence="2" id="KW-0238">DNA-binding</keyword>
<feature type="domain" description="HTH marR-type" evidence="1">
    <location>
        <begin position="19"/>
        <end position="150"/>
    </location>
</feature>
<dbReference type="Pfam" id="PF12802">
    <property type="entry name" value="MarR_2"/>
    <property type="match status" value="1"/>
</dbReference>
<proteinExistence type="predicted"/>
<dbReference type="EMBL" id="JACIJK010000004">
    <property type="protein sequence ID" value="MBB5714594.1"/>
    <property type="molecule type" value="Genomic_DNA"/>
</dbReference>
<organism evidence="2 3">
    <name type="scientific">Sphingomonas aerophila</name>
    <dbReference type="NCBI Taxonomy" id="1344948"/>
    <lineage>
        <taxon>Bacteria</taxon>
        <taxon>Pseudomonadati</taxon>
        <taxon>Pseudomonadota</taxon>
        <taxon>Alphaproteobacteria</taxon>
        <taxon>Sphingomonadales</taxon>
        <taxon>Sphingomonadaceae</taxon>
        <taxon>Sphingomonas</taxon>
    </lineage>
</organism>
<evidence type="ECO:0000313" key="2">
    <source>
        <dbReference type="EMBL" id="MBB5714594.1"/>
    </source>
</evidence>
<evidence type="ECO:0000313" key="3">
    <source>
        <dbReference type="Proteomes" id="UP000546200"/>
    </source>
</evidence>
<dbReference type="GO" id="GO:0003677">
    <property type="term" value="F:DNA binding"/>
    <property type="evidence" value="ECO:0007669"/>
    <property type="project" value="UniProtKB-KW"/>
</dbReference>
<dbReference type="InterPro" id="IPR039422">
    <property type="entry name" value="MarR/SlyA-like"/>
</dbReference>
<protein>
    <submittedName>
        <fullName evidence="2">DNA-binding MarR family transcriptional regulator</fullName>
    </submittedName>
</protein>
<dbReference type="GO" id="GO:0003700">
    <property type="term" value="F:DNA-binding transcription factor activity"/>
    <property type="evidence" value="ECO:0007669"/>
    <property type="project" value="InterPro"/>
</dbReference>
<dbReference type="PANTHER" id="PTHR33164">
    <property type="entry name" value="TRANSCRIPTIONAL REGULATOR, MARR FAMILY"/>
    <property type="match status" value="1"/>
</dbReference>
<dbReference type="SMART" id="SM00347">
    <property type="entry name" value="HTH_MARR"/>
    <property type="match status" value="1"/>
</dbReference>
<evidence type="ECO:0000259" key="1">
    <source>
        <dbReference type="PROSITE" id="PS50995"/>
    </source>
</evidence>
<dbReference type="Gene3D" id="1.10.10.10">
    <property type="entry name" value="Winged helix-like DNA-binding domain superfamily/Winged helix DNA-binding domain"/>
    <property type="match status" value="1"/>
</dbReference>
<reference evidence="2 3" key="1">
    <citation type="submission" date="2020-08" db="EMBL/GenBank/DDBJ databases">
        <title>Genomic Encyclopedia of Type Strains, Phase IV (KMG-IV): sequencing the most valuable type-strain genomes for metagenomic binning, comparative biology and taxonomic classification.</title>
        <authorList>
            <person name="Goeker M."/>
        </authorList>
    </citation>
    <scope>NUCLEOTIDE SEQUENCE [LARGE SCALE GENOMIC DNA]</scope>
    <source>
        <strain evidence="2 3">DSM 100044</strain>
    </source>
</reference>
<dbReference type="InterPro" id="IPR036388">
    <property type="entry name" value="WH-like_DNA-bd_sf"/>
</dbReference>
<sequence length="163" mass="18386">MADTLVPPKEQFLREETIRGGMDLLLLTNIRHLKSADEKLVSVGLGRAHHRLMYVVSRRPGLAVAELLAILDVTKQSYQRVSHDLLGKGLLEQRQSERDRRQRLLYLTEAGRNLERELFDEMHGNVAQAYAASGGQAVAGFWTVLQNLIGAEGREQFRALQEP</sequence>
<name>A0A7W9BCA5_9SPHN</name>
<dbReference type="SUPFAM" id="SSF46785">
    <property type="entry name" value="Winged helix' DNA-binding domain"/>
    <property type="match status" value="1"/>
</dbReference>
<dbReference type="PANTHER" id="PTHR33164:SF44">
    <property type="entry name" value="TRANSCRIPTIONAL REGULATORY PROTEIN"/>
    <property type="match status" value="1"/>
</dbReference>
<dbReference type="PROSITE" id="PS50995">
    <property type="entry name" value="HTH_MARR_2"/>
    <property type="match status" value="1"/>
</dbReference>
<dbReference type="RefSeq" id="WP_184056073.1">
    <property type="nucleotide sequence ID" value="NZ_JACIJK010000004.1"/>
</dbReference>
<dbReference type="InterPro" id="IPR000835">
    <property type="entry name" value="HTH_MarR-typ"/>
</dbReference>
<dbReference type="AlphaFoldDB" id="A0A7W9BCA5"/>
<gene>
    <name evidence="2" type="ORF">FHS94_001430</name>
</gene>
<dbReference type="Proteomes" id="UP000546200">
    <property type="component" value="Unassembled WGS sequence"/>
</dbReference>
<dbReference type="GO" id="GO:0006950">
    <property type="term" value="P:response to stress"/>
    <property type="evidence" value="ECO:0007669"/>
    <property type="project" value="TreeGrafter"/>
</dbReference>
<comment type="caution">
    <text evidence="2">The sequence shown here is derived from an EMBL/GenBank/DDBJ whole genome shotgun (WGS) entry which is preliminary data.</text>
</comment>